<organism evidence="1 2">
    <name type="scientific">Melia azedarach</name>
    <name type="common">Chinaberry tree</name>
    <dbReference type="NCBI Taxonomy" id="155640"/>
    <lineage>
        <taxon>Eukaryota</taxon>
        <taxon>Viridiplantae</taxon>
        <taxon>Streptophyta</taxon>
        <taxon>Embryophyta</taxon>
        <taxon>Tracheophyta</taxon>
        <taxon>Spermatophyta</taxon>
        <taxon>Magnoliopsida</taxon>
        <taxon>eudicotyledons</taxon>
        <taxon>Gunneridae</taxon>
        <taxon>Pentapetalae</taxon>
        <taxon>rosids</taxon>
        <taxon>malvids</taxon>
        <taxon>Sapindales</taxon>
        <taxon>Meliaceae</taxon>
        <taxon>Melia</taxon>
    </lineage>
</organism>
<sequence length="286" mass="33036">MQRLVVIAQHLRSYKPPSSSSGRREETAAGKVVSQVGFQESVTHFRNVEKVRIRKAAVLVCLFEGDNRDLRVILTKRTLRLPTREISLPGKKAEEGDKDNLETATREAKEEIGLDPSLVDIVTVLEPFLCEHLLSVVPVICILRNRKAFKPTLNPVLLTWGRLRNYECLIWFWMKTEELGRENGWERTASVVYQKPPAFPEEKLKFPRVVKGDTEEAKYSDSRKAVGNKSQEFFRFESGCKELVWFLMQDHLMSLSMLKNCPFVVKSLYSRTEPFLSMVFFFGWKC</sequence>
<dbReference type="EMBL" id="CM051406">
    <property type="protein sequence ID" value="KAJ4703601.1"/>
    <property type="molecule type" value="Genomic_DNA"/>
</dbReference>
<protein>
    <submittedName>
        <fullName evidence="1">Nudix hydrolase 15, mitochondrial-like</fullName>
    </submittedName>
</protein>
<reference evidence="1 2" key="1">
    <citation type="journal article" date="2023" name="Science">
        <title>Complex scaffold remodeling in plant triterpene biosynthesis.</title>
        <authorList>
            <person name="De La Pena R."/>
            <person name="Hodgson H."/>
            <person name="Liu J.C."/>
            <person name="Stephenson M.J."/>
            <person name="Martin A.C."/>
            <person name="Owen C."/>
            <person name="Harkess A."/>
            <person name="Leebens-Mack J."/>
            <person name="Jimenez L.E."/>
            <person name="Osbourn A."/>
            <person name="Sattely E.S."/>
        </authorList>
    </citation>
    <scope>NUCLEOTIDE SEQUENCE [LARGE SCALE GENOMIC DNA]</scope>
    <source>
        <strain evidence="2">cv. JPN11</strain>
        <tissue evidence="1">Leaf</tissue>
    </source>
</reference>
<comment type="caution">
    <text evidence="1">The sequence shown here is derived from an EMBL/GenBank/DDBJ whole genome shotgun (WGS) entry which is preliminary data.</text>
</comment>
<accession>A0ACC1WXF6</accession>
<gene>
    <name evidence="1" type="ORF">OWV82_023480</name>
</gene>
<dbReference type="Proteomes" id="UP001164539">
    <property type="component" value="Chromosome 13"/>
</dbReference>
<keyword evidence="2" id="KW-1185">Reference proteome</keyword>
<proteinExistence type="predicted"/>
<name>A0ACC1WXF6_MELAZ</name>
<evidence type="ECO:0000313" key="1">
    <source>
        <dbReference type="EMBL" id="KAJ4703601.1"/>
    </source>
</evidence>
<evidence type="ECO:0000313" key="2">
    <source>
        <dbReference type="Proteomes" id="UP001164539"/>
    </source>
</evidence>